<gene>
    <name evidence="2" type="ORF">METZ01_LOCUS93877</name>
</gene>
<feature type="transmembrane region" description="Helical" evidence="1">
    <location>
        <begin position="291"/>
        <end position="311"/>
    </location>
</feature>
<name>A0A381VNE8_9ZZZZ</name>
<keyword evidence="1" id="KW-1133">Transmembrane helix</keyword>
<proteinExistence type="predicted"/>
<evidence type="ECO:0000256" key="1">
    <source>
        <dbReference type="SAM" id="Phobius"/>
    </source>
</evidence>
<feature type="transmembrane region" description="Helical" evidence="1">
    <location>
        <begin position="176"/>
        <end position="195"/>
    </location>
</feature>
<feature type="transmembrane region" description="Helical" evidence="1">
    <location>
        <begin position="94"/>
        <end position="124"/>
    </location>
</feature>
<feature type="transmembrane region" description="Helical" evidence="1">
    <location>
        <begin position="260"/>
        <end position="279"/>
    </location>
</feature>
<reference evidence="2" key="1">
    <citation type="submission" date="2018-05" db="EMBL/GenBank/DDBJ databases">
        <authorList>
            <person name="Lanie J.A."/>
            <person name="Ng W.-L."/>
            <person name="Kazmierczak K.M."/>
            <person name="Andrzejewski T.M."/>
            <person name="Davidsen T.M."/>
            <person name="Wayne K.J."/>
            <person name="Tettelin H."/>
            <person name="Glass J.I."/>
            <person name="Rusch D."/>
            <person name="Podicherti R."/>
            <person name="Tsui H.-C.T."/>
            <person name="Winkler M.E."/>
        </authorList>
    </citation>
    <scope>NUCLEOTIDE SEQUENCE</scope>
</reference>
<dbReference type="AlphaFoldDB" id="A0A381VNE8"/>
<keyword evidence="1" id="KW-0812">Transmembrane</keyword>
<organism evidence="2">
    <name type="scientific">marine metagenome</name>
    <dbReference type="NCBI Taxonomy" id="408172"/>
    <lineage>
        <taxon>unclassified sequences</taxon>
        <taxon>metagenomes</taxon>
        <taxon>ecological metagenomes</taxon>
    </lineage>
</organism>
<dbReference type="InterPro" id="IPR018674">
    <property type="entry name" value="DUF2142_membrane"/>
</dbReference>
<feature type="transmembrane region" description="Helical" evidence="1">
    <location>
        <begin position="61"/>
        <end position="82"/>
    </location>
</feature>
<feature type="transmembrane region" description="Helical" evidence="1">
    <location>
        <begin position="327"/>
        <end position="346"/>
    </location>
</feature>
<dbReference type="Pfam" id="PF09913">
    <property type="entry name" value="DUF2142"/>
    <property type="match status" value="1"/>
</dbReference>
<evidence type="ECO:0000313" key="2">
    <source>
        <dbReference type="EMBL" id="SVA41023.1"/>
    </source>
</evidence>
<feature type="transmembrane region" description="Helical" evidence="1">
    <location>
        <begin position="358"/>
        <end position="380"/>
    </location>
</feature>
<protein>
    <recommendedName>
        <fullName evidence="3">Glycosyltransferase RgtA/B/C/D-like domain-containing protein</fullName>
    </recommendedName>
</protein>
<feature type="transmembrane region" description="Helical" evidence="1">
    <location>
        <begin position="136"/>
        <end position="164"/>
    </location>
</feature>
<evidence type="ECO:0008006" key="3">
    <source>
        <dbReference type="Google" id="ProtNLM"/>
    </source>
</evidence>
<keyword evidence="1" id="KW-0472">Membrane</keyword>
<sequence>NYRAGRNPINWDHVRDLMELRPDGREVFVDTRATSASTPVAYLPAVAGMTIPVAVKAPGIVVLWAGRLASLAAYLGLAWAAVRTAARFRWTLTIAALVPLNLTLAGSVSPDGLTIAALLCMVSIWTRVEDGEDPPLGWMVTAFLLLALAKPPYFLALAVFPASLLAGRTAARLRSVTWATGALAIGLLSSLINSSQNYRAVTFSLIGSSDYQPKIQAGRLFGDLPGFVFNAAQTWFLEIGDYVPEWFRQLGSWESGLPAGLAWLLLAVMVVAAAHLDSADYLRSTGFTRGLLSMGTVGMLFVLYGSSYVYFSDRTDYQGIGIQMARYSIPLIALALIGWAPRWLMARLPAQQAGSEKAAVGSVAVVVGVALGFSVVTWLVTGDEIPFG</sequence>
<feature type="non-terminal residue" evidence="2">
    <location>
        <position position="1"/>
    </location>
</feature>
<dbReference type="EMBL" id="UINC01009140">
    <property type="protein sequence ID" value="SVA41023.1"/>
    <property type="molecule type" value="Genomic_DNA"/>
</dbReference>
<accession>A0A381VNE8</accession>